<protein>
    <recommendedName>
        <fullName evidence="2">VanZ-like domain-containing protein</fullName>
    </recommendedName>
</protein>
<dbReference type="Pfam" id="PF04892">
    <property type="entry name" value="VanZ"/>
    <property type="match status" value="1"/>
</dbReference>
<dbReference type="PANTHER" id="PTHR28008">
    <property type="entry name" value="DOMAIN PROTEIN, PUTATIVE (AFU_ORTHOLOGUE AFUA_3G10980)-RELATED"/>
    <property type="match status" value="1"/>
</dbReference>
<comment type="caution">
    <text evidence="3">The sequence shown here is derived from an EMBL/GenBank/DDBJ whole genome shotgun (WGS) entry which is preliminary data.</text>
</comment>
<dbReference type="Proteomes" id="UP001501480">
    <property type="component" value="Unassembled WGS sequence"/>
</dbReference>
<keyword evidence="1" id="KW-1133">Transmembrane helix</keyword>
<keyword evidence="1" id="KW-0812">Transmembrane</keyword>
<evidence type="ECO:0000313" key="4">
    <source>
        <dbReference type="Proteomes" id="UP001501480"/>
    </source>
</evidence>
<feature type="transmembrane region" description="Helical" evidence="1">
    <location>
        <begin position="69"/>
        <end position="92"/>
    </location>
</feature>
<reference evidence="3 4" key="1">
    <citation type="journal article" date="2019" name="Int. J. Syst. Evol. Microbiol.">
        <title>The Global Catalogue of Microorganisms (GCM) 10K type strain sequencing project: providing services to taxonomists for standard genome sequencing and annotation.</title>
        <authorList>
            <consortium name="The Broad Institute Genomics Platform"/>
            <consortium name="The Broad Institute Genome Sequencing Center for Infectious Disease"/>
            <person name="Wu L."/>
            <person name="Ma J."/>
        </authorList>
    </citation>
    <scope>NUCLEOTIDE SEQUENCE [LARGE SCALE GENOMIC DNA]</scope>
    <source>
        <strain evidence="3 4">JCM 15749</strain>
    </source>
</reference>
<proteinExistence type="predicted"/>
<feature type="transmembrane region" description="Helical" evidence="1">
    <location>
        <begin position="112"/>
        <end position="130"/>
    </location>
</feature>
<dbReference type="InterPro" id="IPR006976">
    <property type="entry name" value="VanZ-like"/>
</dbReference>
<dbReference type="RefSeq" id="WP_344328003.1">
    <property type="nucleotide sequence ID" value="NZ_BAAAPY010000007.1"/>
</dbReference>
<evidence type="ECO:0000313" key="3">
    <source>
        <dbReference type="EMBL" id="GAA2080543.1"/>
    </source>
</evidence>
<evidence type="ECO:0000259" key="2">
    <source>
        <dbReference type="Pfam" id="PF04892"/>
    </source>
</evidence>
<gene>
    <name evidence="3" type="ORF">GCM10009821_21180</name>
</gene>
<organism evidence="3 4">
    <name type="scientific">Aeromicrobium halocynthiae</name>
    <dbReference type="NCBI Taxonomy" id="560557"/>
    <lineage>
        <taxon>Bacteria</taxon>
        <taxon>Bacillati</taxon>
        <taxon>Actinomycetota</taxon>
        <taxon>Actinomycetes</taxon>
        <taxon>Propionibacteriales</taxon>
        <taxon>Nocardioidaceae</taxon>
        <taxon>Aeromicrobium</taxon>
    </lineage>
</organism>
<dbReference type="PANTHER" id="PTHR28008:SF1">
    <property type="entry name" value="DOMAIN PROTEIN, PUTATIVE (AFU_ORTHOLOGUE AFUA_3G10980)-RELATED"/>
    <property type="match status" value="1"/>
</dbReference>
<feature type="transmembrane region" description="Helical" evidence="1">
    <location>
        <begin position="37"/>
        <end position="57"/>
    </location>
</feature>
<feature type="transmembrane region" description="Helical" evidence="1">
    <location>
        <begin position="7"/>
        <end position="25"/>
    </location>
</feature>
<dbReference type="EMBL" id="BAAAPY010000007">
    <property type="protein sequence ID" value="GAA2080543.1"/>
    <property type="molecule type" value="Genomic_DNA"/>
</dbReference>
<keyword evidence="4" id="KW-1185">Reference proteome</keyword>
<evidence type="ECO:0000256" key="1">
    <source>
        <dbReference type="SAM" id="Phobius"/>
    </source>
</evidence>
<accession>A0ABN2W285</accession>
<feature type="domain" description="VanZ-like" evidence="2">
    <location>
        <begin position="14"/>
        <end position="128"/>
    </location>
</feature>
<name>A0ABN2W285_9ACTN</name>
<sequence length="145" mass="15046">MPPSAQRLLAAGYVVVLLLIVGWPTTVDSGLDVAAWWPVRTVAAALGISAPTSYAIVEVGANVAGFAPLGWFAVTLFGARLGQVVVAFGTSVVIETLQTVLRPERFGTVSDVVANTVGAAIGAALAVWVVRRRARFDAGRGRSLS</sequence>
<keyword evidence="1" id="KW-0472">Membrane</keyword>